<protein>
    <submittedName>
        <fullName evidence="2">Glycosyltransferase family 2 protein</fullName>
        <ecNumber evidence="2">2.4.-.-</ecNumber>
    </submittedName>
</protein>
<dbReference type="EMBL" id="JBGGTQ010000007">
    <property type="protein sequence ID" value="MEZ0493706.1"/>
    <property type="molecule type" value="Genomic_DNA"/>
</dbReference>
<evidence type="ECO:0000259" key="1">
    <source>
        <dbReference type="Pfam" id="PF00535"/>
    </source>
</evidence>
<dbReference type="CDD" id="cd02511">
    <property type="entry name" value="Beta4Glucosyltransferase"/>
    <property type="match status" value="1"/>
</dbReference>
<dbReference type="Pfam" id="PF00535">
    <property type="entry name" value="Glycos_transf_2"/>
    <property type="match status" value="1"/>
</dbReference>
<feature type="domain" description="Glycosyltransferase 2-like" evidence="1">
    <location>
        <begin position="15"/>
        <end position="114"/>
    </location>
</feature>
<keyword evidence="3" id="KW-1185">Reference proteome</keyword>
<proteinExistence type="predicted"/>
<keyword evidence="2" id="KW-0328">Glycosyltransferase</keyword>
<dbReference type="PANTHER" id="PTHR43630:SF2">
    <property type="entry name" value="GLYCOSYLTRANSFERASE"/>
    <property type="match status" value="1"/>
</dbReference>
<dbReference type="EC" id="2.4.-.-" evidence="2"/>
<evidence type="ECO:0000313" key="3">
    <source>
        <dbReference type="Proteomes" id="UP001566476"/>
    </source>
</evidence>
<name>A0ABV4I8V4_9ACTN</name>
<dbReference type="RefSeq" id="WP_370719942.1">
    <property type="nucleotide sequence ID" value="NZ_JBGGTQ010000007.1"/>
</dbReference>
<comment type="caution">
    <text evidence="2">The sequence shown here is derived from an EMBL/GenBank/DDBJ whole genome shotgun (WGS) entry which is preliminary data.</text>
</comment>
<reference evidence="2 3" key="1">
    <citation type="submission" date="2024-07" db="EMBL/GenBank/DDBJ databases">
        <authorList>
            <person name="Thanompreechachai J."/>
            <person name="Duangmal K."/>
        </authorList>
    </citation>
    <scope>NUCLEOTIDE SEQUENCE [LARGE SCALE GENOMIC DNA]</scope>
    <source>
        <strain evidence="2 3">TBRC 1896</strain>
    </source>
</reference>
<dbReference type="InterPro" id="IPR029044">
    <property type="entry name" value="Nucleotide-diphossugar_trans"/>
</dbReference>
<organism evidence="2 3">
    <name type="scientific">Kineococcus mangrovi</name>
    <dbReference type="NCBI Taxonomy" id="1660183"/>
    <lineage>
        <taxon>Bacteria</taxon>
        <taxon>Bacillati</taxon>
        <taxon>Actinomycetota</taxon>
        <taxon>Actinomycetes</taxon>
        <taxon>Kineosporiales</taxon>
        <taxon>Kineosporiaceae</taxon>
        <taxon>Kineococcus</taxon>
    </lineage>
</organism>
<accession>A0ABV4I8V4</accession>
<sequence>MPEATTFVTASYIVKDEEELLGASLAAVAPFVDEIVVYDTGSRDRTVAIAREHGATVVEGFWDDDFGAARNRALEHCTGEWVLSVDADEVVHGDPRAWRRSLRLATTDSFALEVVSSSYADGGAEHRAMVARVLRRSHCRFEGMLHEVIVGRWGAVSQVQNSTIFLRHYGYTAVYMRERNKGARNLALAEAALEKARGGGRTVEPDLVINVARSATLAGDHAKALRTFATLDLDSLPDGSGLIAGPTVLVSALALSDLTTARRWIDRMEAWGESKHVCSAMRAQVSMAEGDWNRAEDLLRGLEDDVHRTSAQFRADAHTDQLITCVARQGRGAEAAELLLSHVTTGRSGISPVSALLLVEETADGAARLAAALPDALVKPFLAQLQTCLAEVTAGFFEALWTRTGHRPSLLAAVARQWPSMTVDEALRWSLRLREAGLEDLCPLRRIAAAAGQRDTTTRIVCAGVLHEIGETWITPALEAMLAVVPDDQVDNVVASLTRYAPALAASLVPA</sequence>
<evidence type="ECO:0000313" key="2">
    <source>
        <dbReference type="EMBL" id="MEZ0493706.1"/>
    </source>
</evidence>
<dbReference type="Gene3D" id="3.90.550.10">
    <property type="entry name" value="Spore Coat Polysaccharide Biosynthesis Protein SpsA, Chain A"/>
    <property type="match status" value="1"/>
</dbReference>
<dbReference type="Proteomes" id="UP001566476">
    <property type="component" value="Unassembled WGS sequence"/>
</dbReference>
<dbReference type="PANTHER" id="PTHR43630">
    <property type="entry name" value="POLY-BETA-1,6-N-ACETYL-D-GLUCOSAMINE SYNTHASE"/>
    <property type="match status" value="1"/>
</dbReference>
<dbReference type="GO" id="GO:0016757">
    <property type="term" value="F:glycosyltransferase activity"/>
    <property type="evidence" value="ECO:0007669"/>
    <property type="project" value="UniProtKB-KW"/>
</dbReference>
<keyword evidence="2" id="KW-0808">Transferase</keyword>
<dbReference type="SUPFAM" id="SSF53448">
    <property type="entry name" value="Nucleotide-diphospho-sugar transferases"/>
    <property type="match status" value="1"/>
</dbReference>
<gene>
    <name evidence="2" type="ORF">AB2L28_15820</name>
</gene>
<dbReference type="InterPro" id="IPR001173">
    <property type="entry name" value="Glyco_trans_2-like"/>
</dbReference>